<evidence type="ECO:0000256" key="1">
    <source>
        <dbReference type="SAM" id="MobiDB-lite"/>
    </source>
</evidence>
<feature type="compositionally biased region" description="Basic and acidic residues" evidence="1">
    <location>
        <begin position="32"/>
        <end position="45"/>
    </location>
</feature>
<feature type="compositionally biased region" description="Basic residues" evidence="1">
    <location>
        <begin position="18"/>
        <end position="31"/>
    </location>
</feature>
<feature type="region of interest" description="Disordered" evidence="1">
    <location>
        <begin position="1"/>
        <end position="74"/>
    </location>
</feature>
<keyword evidence="3" id="KW-1185">Reference proteome</keyword>
<feature type="non-terminal residue" evidence="2">
    <location>
        <position position="74"/>
    </location>
</feature>
<organism evidence="2 3">
    <name type="scientific">Mya arenaria</name>
    <name type="common">Soft-shell clam</name>
    <dbReference type="NCBI Taxonomy" id="6604"/>
    <lineage>
        <taxon>Eukaryota</taxon>
        <taxon>Metazoa</taxon>
        <taxon>Spiralia</taxon>
        <taxon>Lophotrochozoa</taxon>
        <taxon>Mollusca</taxon>
        <taxon>Bivalvia</taxon>
        <taxon>Autobranchia</taxon>
        <taxon>Heteroconchia</taxon>
        <taxon>Euheterodonta</taxon>
        <taxon>Imparidentia</taxon>
        <taxon>Neoheterodontei</taxon>
        <taxon>Myida</taxon>
        <taxon>Myoidea</taxon>
        <taxon>Myidae</taxon>
        <taxon>Mya</taxon>
    </lineage>
</organism>
<gene>
    <name evidence="2" type="ORF">MAR_029872</name>
</gene>
<evidence type="ECO:0000313" key="2">
    <source>
        <dbReference type="EMBL" id="WAQ97182.1"/>
    </source>
</evidence>
<protein>
    <submittedName>
        <fullName evidence="2">Uncharacterized protein</fullName>
    </submittedName>
</protein>
<evidence type="ECO:0000313" key="3">
    <source>
        <dbReference type="Proteomes" id="UP001164746"/>
    </source>
</evidence>
<name>A0ABY7DHM9_MYAAR</name>
<dbReference type="Proteomes" id="UP001164746">
    <property type="component" value="Chromosome 2"/>
</dbReference>
<proteinExistence type="predicted"/>
<dbReference type="EMBL" id="CP111013">
    <property type="protein sequence ID" value="WAQ97182.1"/>
    <property type="molecule type" value="Genomic_DNA"/>
</dbReference>
<sequence length="74" mass="8317">MTKEHVDVMAIHIDVQQPKKRGRKPKRQRGRRPGEAGDKARKAQDALHVTSFSLGRLQDKPEKDADDGSEGKDN</sequence>
<reference evidence="2" key="1">
    <citation type="submission" date="2022-11" db="EMBL/GenBank/DDBJ databases">
        <title>Centuries of genome instability and evolution in soft-shell clam transmissible cancer (bioRxiv).</title>
        <authorList>
            <person name="Hart S.F.M."/>
            <person name="Yonemitsu M.A."/>
            <person name="Giersch R.M."/>
            <person name="Beal B.F."/>
            <person name="Arriagada G."/>
            <person name="Davis B.W."/>
            <person name="Ostrander E.A."/>
            <person name="Goff S.P."/>
            <person name="Metzger M.J."/>
        </authorList>
    </citation>
    <scope>NUCLEOTIDE SEQUENCE</scope>
    <source>
        <strain evidence="2">MELC-2E11</strain>
        <tissue evidence="2">Siphon/mantle</tissue>
    </source>
</reference>
<accession>A0ABY7DHM9</accession>